<gene>
    <name evidence="1" type="ORF">NQ176_g4006</name>
</gene>
<proteinExistence type="predicted"/>
<accession>A0ACC1NGQ3</accession>
<reference evidence="1" key="1">
    <citation type="submission" date="2022-08" db="EMBL/GenBank/DDBJ databases">
        <title>Genome Sequence of Lecanicillium fungicola.</title>
        <authorList>
            <person name="Buettner E."/>
        </authorList>
    </citation>
    <scope>NUCLEOTIDE SEQUENCE</scope>
    <source>
        <strain evidence="1">Babe33</strain>
    </source>
</reference>
<dbReference type="EMBL" id="JANJQO010000408">
    <property type="protein sequence ID" value="KAJ2978094.1"/>
    <property type="molecule type" value="Genomic_DNA"/>
</dbReference>
<protein>
    <submittedName>
        <fullName evidence="1">Uncharacterized protein</fullName>
    </submittedName>
</protein>
<name>A0ACC1NGQ3_9HYPO</name>
<dbReference type="Proteomes" id="UP001143910">
    <property type="component" value="Unassembled WGS sequence"/>
</dbReference>
<comment type="caution">
    <text evidence="1">The sequence shown here is derived from an EMBL/GenBank/DDBJ whole genome shotgun (WGS) entry which is preliminary data.</text>
</comment>
<evidence type="ECO:0000313" key="1">
    <source>
        <dbReference type="EMBL" id="KAJ2978094.1"/>
    </source>
</evidence>
<keyword evidence="2" id="KW-1185">Reference proteome</keyword>
<sequence>MGINLAYTRPKHVDAQSLSGPESIAESKVGESVRSGNSGYSANGIPDSLAFDNIISGGTCPPMTIRDFMNYLIYIEHSAENLQFFLWYKDYVKRFGNANTADLSLSPEWTQTMEDEVVARLRKENVEKMRREPAVATEMFNGTDFEKQGGVETFANTSTNNNPFNTPPRTANGTSTGAASDQGSVYTASHALESTSATYRSQASEAFQMAGVKQPCMSFHDSMPSKTSR</sequence>
<organism evidence="1 2">
    <name type="scientific">Zarea fungicola</name>
    <dbReference type="NCBI Taxonomy" id="93591"/>
    <lineage>
        <taxon>Eukaryota</taxon>
        <taxon>Fungi</taxon>
        <taxon>Dikarya</taxon>
        <taxon>Ascomycota</taxon>
        <taxon>Pezizomycotina</taxon>
        <taxon>Sordariomycetes</taxon>
        <taxon>Hypocreomycetidae</taxon>
        <taxon>Hypocreales</taxon>
        <taxon>Cordycipitaceae</taxon>
        <taxon>Zarea</taxon>
    </lineage>
</organism>
<evidence type="ECO:0000313" key="2">
    <source>
        <dbReference type="Proteomes" id="UP001143910"/>
    </source>
</evidence>